<proteinExistence type="predicted"/>
<dbReference type="Proteomes" id="UP000828048">
    <property type="component" value="Chromosome 7"/>
</dbReference>
<evidence type="ECO:0000313" key="2">
    <source>
        <dbReference type="Proteomes" id="UP000828048"/>
    </source>
</evidence>
<dbReference type="EMBL" id="CM037157">
    <property type="protein sequence ID" value="KAH7849278.1"/>
    <property type="molecule type" value="Genomic_DNA"/>
</dbReference>
<reference evidence="1 2" key="1">
    <citation type="journal article" date="2021" name="Hortic Res">
        <title>High-quality reference genome and annotation aids understanding of berry development for evergreen blueberry (Vaccinium darrowii).</title>
        <authorList>
            <person name="Yu J."/>
            <person name="Hulse-Kemp A.M."/>
            <person name="Babiker E."/>
            <person name="Staton M."/>
        </authorList>
    </citation>
    <scope>NUCLEOTIDE SEQUENCE [LARGE SCALE GENOMIC DNA]</scope>
    <source>
        <strain evidence="2">cv. NJ 8807/NJ 8810</strain>
        <tissue evidence="1">Young leaf</tissue>
    </source>
</reference>
<organism evidence="1 2">
    <name type="scientific">Vaccinium darrowii</name>
    <dbReference type="NCBI Taxonomy" id="229202"/>
    <lineage>
        <taxon>Eukaryota</taxon>
        <taxon>Viridiplantae</taxon>
        <taxon>Streptophyta</taxon>
        <taxon>Embryophyta</taxon>
        <taxon>Tracheophyta</taxon>
        <taxon>Spermatophyta</taxon>
        <taxon>Magnoliopsida</taxon>
        <taxon>eudicotyledons</taxon>
        <taxon>Gunneridae</taxon>
        <taxon>Pentapetalae</taxon>
        <taxon>asterids</taxon>
        <taxon>Ericales</taxon>
        <taxon>Ericaceae</taxon>
        <taxon>Vaccinioideae</taxon>
        <taxon>Vaccinieae</taxon>
        <taxon>Vaccinium</taxon>
    </lineage>
</organism>
<name>A0ACB7Y8B0_9ERIC</name>
<accession>A0ACB7Y8B0</accession>
<comment type="caution">
    <text evidence="1">The sequence shown here is derived from an EMBL/GenBank/DDBJ whole genome shotgun (WGS) entry which is preliminary data.</text>
</comment>
<gene>
    <name evidence="1" type="ORF">Vadar_015515</name>
</gene>
<sequence>MTFTEKDDLMQHQLSSHRRRRSRLGTSVTDGVIIKGGQYECQFCHKTFDERHRYNGHVGAHIRHHMKSDEASPGVPSMQNSVGPLPVTPKESTIQTSADDEDDAMTLSAETDNVLMPASPESRCEAGMDIESCAEVKVLSGDEQDTKSDFSRGNFGEECRVQVNTDNKMNNCVGRVDQASDVVTAKFNSCLNSEVAKVDNENNIIGESAANRSTDSAIEQERILESRLCSPFASEKTCDADNVNRESNIVEEPNKKACSESVLLAPNHIEEASGIGNTEDVNITSPMGCPEPDVTNFDCKLSGYEQNCGVKSDVCNIAANKMETQPKLDEVQTYRNNEPGFGTHPRRLDTQEMSLEFGSLVLPGNEKTFVEGNVNGNCNITVGLQKQKGSFSNDFLNQSCTGNTFGDFYTTSTIEDPKPDEVQNSSNSGLILAFGNNDTGIVADGMDNGPIEQTFRFENDLSLENSRIGKDPKDESSLFSSSCYSRVGADVNNMDRVSTGRVWEGPMINEGGNSGPDNLMIGFGNNSQSVGDVIPGYMWRSDGGNILQSTLVDTSTQMEQSSGCYPTFNLFSDKGENELFGVSGKYDSMLGFEGAQSGHIEPVEFSFLTTQNLSSLQGDSKALSYNTEVGPGFDSSFWLEKDALSLNTAARNLVTSVCIWCTNEFHHDSVNPGTQTGAIGTDLEFLIQGTWETLIGGDSISLHRYIMSVRG</sequence>
<evidence type="ECO:0000313" key="1">
    <source>
        <dbReference type="EMBL" id="KAH7849278.1"/>
    </source>
</evidence>
<protein>
    <submittedName>
        <fullName evidence="1">Uncharacterized protein</fullName>
    </submittedName>
</protein>
<keyword evidence="2" id="KW-1185">Reference proteome</keyword>